<feature type="modified residue" description="Phosphocysteine; by EIIA" evidence="7">
    <location>
        <position position="10"/>
    </location>
</feature>
<dbReference type="InterPro" id="IPR003501">
    <property type="entry name" value="PTS_EIIB_2/3"/>
</dbReference>
<keyword evidence="1" id="KW-0813">Transport</keyword>
<dbReference type="STRING" id="317010.RU96_GL001739"/>
<dbReference type="Proteomes" id="UP000182835">
    <property type="component" value="Unassembled WGS sequence"/>
</dbReference>
<comment type="caution">
    <text evidence="9">The sequence shown here is derived from an EMBL/GenBank/DDBJ whole genome shotgun (WGS) entry which is preliminary data.</text>
</comment>
<dbReference type="InterPro" id="IPR036095">
    <property type="entry name" value="PTS_EIIB-like_sf"/>
</dbReference>
<dbReference type="GO" id="GO:0008982">
    <property type="term" value="F:protein-N(PI)-phosphohistidine-sugar phosphotransferase activity"/>
    <property type="evidence" value="ECO:0007669"/>
    <property type="project" value="InterPro"/>
</dbReference>
<dbReference type="CDD" id="cd05564">
    <property type="entry name" value="PTS_IIB_chitobiose_lichenan"/>
    <property type="match status" value="1"/>
</dbReference>
<dbReference type="GO" id="GO:0016301">
    <property type="term" value="F:kinase activity"/>
    <property type="evidence" value="ECO:0007669"/>
    <property type="project" value="UniProtKB-KW"/>
</dbReference>
<dbReference type="AlphaFoldDB" id="A0A1L8R228"/>
<feature type="domain" description="PTS EIIB type-3" evidence="8">
    <location>
        <begin position="3"/>
        <end position="110"/>
    </location>
</feature>
<organism evidence="9 11">
    <name type="scientific">Enterococcus canintestini</name>
    <dbReference type="NCBI Taxonomy" id="317010"/>
    <lineage>
        <taxon>Bacteria</taxon>
        <taxon>Bacillati</taxon>
        <taxon>Bacillota</taxon>
        <taxon>Bacilli</taxon>
        <taxon>Lactobacillales</taxon>
        <taxon>Enterococcaceae</taxon>
        <taxon>Enterococcus</taxon>
    </lineage>
</organism>
<evidence type="ECO:0000256" key="5">
    <source>
        <dbReference type="ARBA" id="ARBA00022683"/>
    </source>
</evidence>
<keyword evidence="12" id="KW-1185">Reference proteome</keyword>
<gene>
    <name evidence="10" type="ORF">AKL21_04515</name>
    <name evidence="9" type="ORF">RU96_GL001739</name>
</gene>
<dbReference type="PANTHER" id="PTHR34581:SF2">
    <property type="entry name" value="PTS SYSTEM N,N'-DIACETYLCHITOBIOSE-SPECIFIC EIIB COMPONENT"/>
    <property type="match status" value="1"/>
</dbReference>
<dbReference type="Proteomes" id="UP000216797">
    <property type="component" value="Unassembled WGS sequence"/>
</dbReference>
<protein>
    <submittedName>
        <fullName evidence="10">PTS cellobiose transporter subunit IIB</fullName>
    </submittedName>
    <submittedName>
        <fullName evidence="9">PTS system cellobiose-specific IIB component</fullName>
    </submittedName>
</protein>
<sequence length="110" mass="12250">MATKKIYLFCEAGMSTSIMVNKMMTVAKEHNMPIEIEAFPAIRAEEKVAEEKPIAILLGPQVRHLDDKMKATFEPQGIPVGTIATEAYGMMDGERALKDALKLIKENKNK</sequence>
<keyword evidence="5" id="KW-0598">Phosphotransferase system</keyword>
<evidence type="ECO:0000313" key="10">
    <source>
        <dbReference type="EMBL" id="PAB01273.1"/>
    </source>
</evidence>
<dbReference type="GO" id="GO:0009401">
    <property type="term" value="P:phosphoenolpyruvate-dependent sugar phosphotransferase system"/>
    <property type="evidence" value="ECO:0007669"/>
    <property type="project" value="UniProtKB-KW"/>
</dbReference>
<keyword evidence="4" id="KW-0808">Transferase</keyword>
<dbReference type="PANTHER" id="PTHR34581">
    <property type="entry name" value="PTS SYSTEM N,N'-DIACETYLCHITOBIOSE-SPECIFIC EIIB COMPONENT"/>
    <property type="match status" value="1"/>
</dbReference>
<reference evidence="10 12" key="2">
    <citation type="submission" date="2015-08" db="EMBL/GenBank/DDBJ databases">
        <title>Enterococcus genome sequence.</title>
        <authorList>
            <person name="Acedo J.Z."/>
            <person name="Vederas J.C."/>
        </authorList>
    </citation>
    <scope>NUCLEOTIDE SEQUENCE [LARGE SCALE GENOMIC DNA]</scope>
    <source>
        <strain evidence="10 12">49</strain>
    </source>
</reference>
<evidence type="ECO:0000259" key="8">
    <source>
        <dbReference type="PROSITE" id="PS51100"/>
    </source>
</evidence>
<dbReference type="PROSITE" id="PS51100">
    <property type="entry name" value="PTS_EIIB_TYPE_3"/>
    <property type="match status" value="1"/>
</dbReference>
<dbReference type="EMBL" id="LHUG01000004">
    <property type="protein sequence ID" value="PAB01273.1"/>
    <property type="molecule type" value="Genomic_DNA"/>
</dbReference>
<dbReference type="InterPro" id="IPR051819">
    <property type="entry name" value="PTS_sugar-specific_EIIB"/>
</dbReference>
<dbReference type="Pfam" id="PF02302">
    <property type="entry name" value="PTS_IIB"/>
    <property type="match status" value="1"/>
</dbReference>
<evidence type="ECO:0000313" key="9">
    <source>
        <dbReference type="EMBL" id="OJG13812.1"/>
    </source>
</evidence>
<dbReference type="OrthoDB" id="9808134at2"/>
<dbReference type="RefSeq" id="WP_071865741.1">
    <property type="nucleotide sequence ID" value="NZ_JBHLVQ010000001.1"/>
</dbReference>
<dbReference type="InterPro" id="IPR013012">
    <property type="entry name" value="PTS_EIIB_3"/>
</dbReference>
<dbReference type="Gene3D" id="3.40.50.2300">
    <property type="match status" value="1"/>
</dbReference>
<evidence type="ECO:0000256" key="4">
    <source>
        <dbReference type="ARBA" id="ARBA00022679"/>
    </source>
</evidence>
<reference evidence="9 11" key="1">
    <citation type="submission" date="2014-12" db="EMBL/GenBank/DDBJ databases">
        <title>Draft genome sequences of 29 type strains of Enterococci.</title>
        <authorList>
            <person name="Zhong Z."/>
            <person name="Sun Z."/>
            <person name="Liu W."/>
            <person name="Zhang W."/>
            <person name="Zhang H."/>
        </authorList>
    </citation>
    <scope>NUCLEOTIDE SEQUENCE [LARGE SCALE GENOMIC DNA]</scope>
    <source>
        <strain evidence="9 11">DSM 21207</strain>
    </source>
</reference>
<dbReference type="EMBL" id="JXKG01000033">
    <property type="protein sequence ID" value="OJG13812.1"/>
    <property type="molecule type" value="Genomic_DNA"/>
</dbReference>
<dbReference type="SUPFAM" id="SSF52794">
    <property type="entry name" value="PTS system IIB component-like"/>
    <property type="match status" value="1"/>
</dbReference>
<evidence type="ECO:0000256" key="1">
    <source>
        <dbReference type="ARBA" id="ARBA00022448"/>
    </source>
</evidence>
<evidence type="ECO:0000313" key="12">
    <source>
        <dbReference type="Proteomes" id="UP000216797"/>
    </source>
</evidence>
<proteinExistence type="predicted"/>
<evidence type="ECO:0000256" key="6">
    <source>
        <dbReference type="ARBA" id="ARBA00022777"/>
    </source>
</evidence>
<accession>A0A1L8R228</accession>
<keyword evidence="2" id="KW-0597">Phosphoprotein</keyword>
<name>A0A1L8R228_9ENTE</name>
<keyword evidence="6" id="KW-0418">Kinase</keyword>
<keyword evidence="3" id="KW-0762">Sugar transport</keyword>
<evidence type="ECO:0000313" key="11">
    <source>
        <dbReference type="Proteomes" id="UP000182835"/>
    </source>
</evidence>
<evidence type="ECO:0000256" key="3">
    <source>
        <dbReference type="ARBA" id="ARBA00022597"/>
    </source>
</evidence>
<evidence type="ECO:0000256" key="7">
    <source>
        <dbReference type="PROSITE-ProRule" id="PRU00423"/>
    </source>
</evidence>
<evidence type="ECO:0000256" key="2">
    <source>
        <dbReference type="ARBA" id="ARBA00022553"/>
    </source>
</evidence>